<dbReference type="CDD" id="cd12797">
    <property type="entry name" value="M23_peptidase"/>
    <property type="match status" value="1"/>
</dbReference>
<dbReference type="Gene3D" id="2.70.70.10">
    <property type="entry name" value="Glucose Permease (Domain IIA)"/>
    <property type="match status" value="1"/>
</dbReference>
<dbReference type="PANTHER" id="PTHR21666:SF268">
    <property type="entry name" value="PEPTIDASE M23 DOMAIN-CONTAINING PROTEIN"/>
    <property type="match status" value="1"/>
</dbReference>
<dbReference type="Proteomes" id="UP000005090">
    <property type="component" value="Chromosome"/>
</dbReference>
<dbReference type="HOGENOM" id="CLU_133185_0_0_6"/>
<dbReference type="Pfam" id="PF01551">
    <property type="entry name" value="Peptidase_M23"/>
    <property type="match status" value="1"/>
</dbReference>
<dbReference type="PANTHER" id="PTHR21666">
    <property type="entry name" value="PEPTIDASE-RELATED"/>
    <property type="match status" value="1"/>
</dbReference>
<dbReference type="EMBL" id="CM001475">
    <property type="protein sequence ID" value="EIC28880.1"/>
    <property type="molecule type" value="Genomic_DNA"/>
</dbReference>
<dbReference type="AlphaFoldDB" id="H8GH89"/>
<keyword evidence="1" id="KW-1133">Transmembrane helix</keyword>
<proteinExistence type="predicted"/>
<dbReference type="GO" id="GO:0004222">
    <property type="term" value="F:metalloendopeptidase activity"/>
    <property type="evidence" value="ECO:0007669"/>
    <property type="project" value="TreeGrafter"/>
</dbReference>
<keyword evidence="1" id="KW-0472">Membrane</keyword>
<reference evidence="3 4" key="1">
    <citation type="journal article" date="2013" name="Genome Announc.">
        <title>Genome Sequence of the Obligate Gammaproteobacterial Methanotroph Methylomicrobium album Strain BG8.</title>
        <authorList>
            <person name="Kits K.D."/>
            <person name="Kalyuzhnaya M.G."/>
            <person name="Klotz M.G."/>
            <person name="Jetten M.S."/>
            <person name="Op den Camp H.J."/>
            <person name="Vuilleumier S."/>
            <person name="Bringel F."/>
            <person name="Dispirito A.A."/>
            <person name="Murrell J.C."/>
            <person name="Bruce D."/>
            <person name="Cheng J.F."/>
            <person name="Copeland A."/>
            <person name="Goodwin L."/>
            <person name="Hauser L."/>
            <person name="Lajus A."/>
            <person name="Land M.L."/>
            <person name="Lapidus A."/>
            <person name="Lucas S."/>
            <person name="Medigue C."/>
            <person name="Pitluck S."/>
            <person name="Woyke T."/>
            <person name="Zeytun A."/>
            <person name="Stein L.Y."/>
        </authorList>
    </citation>
    <scope>NUCLEOTIDE SEQUENCE [LARGE SCALE GENOMIC DNA]</scope>
    <source>
        <strain evidence="3 4">BG8</strain>
    </source>
</reference>
<dbReference type="InterPro" id="IPR050570">
    <property type="entry name" value="Cell_wall_metabolism_enzyme"/>
</dbReference>
<dbReference type="RefSeq" id="WP_005370290.1">
    <property type="nucleotide sequence ID" value="NZ_CM001475.1"/>
</dbReference>
<evidence type="ECO:0000256" key="1">
    <source>
        <dbReference type="SAM" id="Phobius"/>
    </source>
</evidence>
<feature type="domain" description="M23ase beta-sheet core" evidence="2">
    <location>
        <begin position="61"/>
        <end position="148"/>
    </location>
</feature>
<evidence type="ECO:0000313" key="3">
    <source>
        <dbReference type="EMBL" id="EIC28880.1"/>
    </source>
</evidence>
<organism evidence="3 4">
    <name type="scientific">Methylomicrobium album BG8</name>
    <dbReference type="NCBI Taxonomy" id="686340"/>
    <lineage>
        <taxon>Bacteria</taxon>
        <taxon>Pseudomonadati</taxon>
        <taxon>Pseudomonadota</taxon>
        <taxon>Gammaproteobacteria</taxon>
        <taxon>Methylococcales</taxon>
        <taxon>Methylococcaceae</taxon>
        <taxon>Methylomicrobium</taxon>
    </lineage>
</organism>
<accession>H8GH89</accession>
<evidence type="ECO:0000259" key="2">
    <source>
        <dbReference type="Pfam" id="PF01551"/>
    </source>
</evidence>
<dbReference type="STRING" id="686340.Metal_1062"/>
<keyword evidence="4" id="KW-1185">Reference proteome</keyword>
<dbReference type="SUPFAM" id="SSF51261">
    <property type="entry name" value="Duplicated hybrid motif"/>
    <property type="match status" value="1"/>
</dbReference>
<evidence type="ECO:0000313" key="4">
    <source>
        <dbReference type="Proteomes" id="UP000005090"/>
    </source>
</evidence>
<feature type="transmembrane region" description="Helical" evidence="1">
    <location>
        <begin position="12"/>
        <end position="30"/>
    </location>
</feature>
<dbReference type="eggNOG" id="COG0739">
    <property type="taxonomic scope" value="Bacteria"/>
</dbReference>
<protein>
    <submittedName>
        <fullName evidence="3">Metalloendopeptidase-like membrane protein</fullName>
    </submittedName>
</protein>
<keyword evidence="1" id="KW-0812">Transmembrane</keyword>
<gene>
    <name evidence="3" type="ORF">Metal_1062</name>
</gene>
<dbReference type="InterPro" id="IPR016047">
    <property type="entry name" value="M23ase_b-sheet_dom"/>
</dbReference>
<sequence>MTASFKKSKLGFGLAVLVPIFFLFGIGLFFEQGIIIPVKGPAPRDWNPASFWSPVWGASGVHKGIDIFTPRGTDALAAVSGLVVFQGELKLGGKALAVLDPKWRLHYYAHLDSAAVRAGEWVSQGSVVGKVGNTGNARARPPHLHYSLISLIPRFGRYSGQAEDWKLMFFLNPADYLG</sequence>
<dbReference type="InterPro" id="IPR011055">
    <property type="entry name" value="Dup_hybrid_motif"/>
</dbReference>
<name>H8GH89_METAL</name>